<dbReference type="Gene3D" id="1.20.272.10">
    <property type="match status" value="1"/>
</dbReference>
<dbReference type="SMART" id="SM00382">
    <property type="entry name" value="AAA"/>
    <property type="match status" value="1"/>
</dbReference>
<keyword evidence="3 9" id="KW-0808">Transferase</keyword>
<evidence type="ECO:0000256" key="4">
    <source>
        <dbReference type="ARBA" id="ARBA00022695"/>
    </source>
</evidence>
<dbReference type="GO" id="GO:0009360">
    <property type="term" value="C:DNA polymerase III complex"/>
    <property type="evidence" value="ECO:0007669"/>
    <property type="project" value="InterPro"/>
</dbReference>
<reference evidence="9" key="1">
    <citation type="submission" date="2018-07" db="EMBL/GenBank/DDBJ databases">
        <title>Genome assembly of strain Ka43.</title>
        <authorList>
            <person name="Kukolya J."/>
            <person name="Nagy I."/>
            <person name="Horvath B."/>
            <person name="Toth A."/>
        </authorList>
    </citation>
    <scope>NUCLEOTIDE SEQUENCE</scope>
    <source>
        <strain evidence="9">KB43</strain>
    </source>
</reference>
<evidence type="ECO:0000313" key="9">
    <source>
        <dbReference type="EMBL" id="MBE8717702.1"/>
    </source>
</evidence>
<dbReference type="RefSeq" id="WP_193909701.1">
    <property type="nucleotide sequence ID" value="NZ_PRDL01000001.1"/>
</dbReference>
<evidence type="ECO:0000256" key="6">
    <source>
        <dbReference type="ARBA" id="ARBA00022932"/>
    </source>
</evidence>
<dbReference type="Pfam" id="PF09115">
    <property type="entry name" value="DNApol3-delta_C"/>
    <property type="match status" value="1"/>
</dbReference>
<sequence length="346" mass="37879">MIEFPVLPYPWQQQVWQQYLGLLASERMPHAIMLAGPKGIGKAHVALALAHYVLCASPVMGVPCGKCRGCQLNQAGTHPDLLEVAPEEDSKTIKVDQIRTLTESMSKTAQQGGFKVVVLQPAEAMNANAANALLKTLEEPANKTLLILISHAPFSVLPTIRSRCQLKMLPMPAREQVLHWIAPLLGGSQVAPELLIDLARGAPLTALSLLKDDTLEQREQWQLQLARLSQGGISAVELAAQWHTGDITALLEWLSALLHSVARLQHGHEDAVVARLPADFKVSLESLRSDVLQRYLEKLLHIKRLWNSGANPNKQLMLEELLMDWSALLRSGQNAAAGGGKLSGHR</sequence>
<proteinExistence type="predicted"/>
<keyword evidence="5" id="KW-0235">DNA replication</keyword>
<keyword evidence="6" id="KW-0239">DNA-directed DNA polymerase</keyword>
<evidence type="ECO:0000256" key="1">
    <source>
        <dbReference type="ARBA" id="ARBA00012417"/>
    </source>
</evidence>
<dbReference type="InterPro" id="IPR015199">
    <property type="entry name" value="DNA_pol_III_delta_C"/>
</dbReference>
<dbReference type="PANTHER" id="PTHR11669:SF8">
    <property type="entry name" value="DNA POLYMERASE III SUBUNIT DELTA"/>
    <property type="match status" value="1"/>
</dbReference>
<comment type="catalytic activity">
    <reaction evidence="7">
        <text>DNA(n) + a 2'-deoxyribonucleoside 5'-triphosphate = DNA(n+1) + diphosphate</text>
        <dbReference type="Rhea" id="RHEA:22508"/>
        <dbReference type="Rhea" id="RHEA-COMP:17339"/>
        <dbReference type="Rhea" id="RHEA-COMP:17340"/>
        <dbReference type="ChEBI" id="CHEBI:33019"/>
        <dbReference type="ChEBI" id="CHEBI:61560"/>
        <dbReference type="ChEBI" id="CHEBI:173112"/>
        <dbReference type="EC" id="2.7.7.7"/>
    </reaction>
</comment>
<dbReference type="InterPro" id="IPR004622">
    <property type="entry name" value="DNA_pol_HolB"/>
</dbReference>
<keyword evidence="4 9" id="KW-0548">Nucleotidyltransferase</keyword>
<dbReference type="NCBIfam" id="NF004310">
    <property type="entry name" value="PRK05707.1"/>
    <property type="match status" value="1"/>
</dbReference>
<dbReference type="Proteomes" id="UP000652567">
    <property type="component" value="Unassembled WGS sequence"/>
</dbReference>
<dbReference type="Gene3D" id="3.40.50.300">
    <property type="entry name" value="P-loop containing nucleotide triphosphate hydrolases"/>
    <property type="match status" value="1"/>
</dbReference>
<feature type="domain" description="AAA+ ATPase" evidence="8">
    <location>
        <begin position="28"/>
        <end position="172"/>
    </location>
</feature>
<dbReference type="AlphaFoldDB" id="A0A928YU92"/>
<accession>A0A928YU92</accession>
<evidence type="ECO:0000259" key="8">
    <source>
        <dbReference type="SMART" id="SM00382"/>
    </source>
</evidence>
<protein>
    <recommendedName>
        <fullName evidence="2">DNA polymerase III subunit delta'</fullName>
        <ecNumber evidence="1">2.7.7.7</ecNumber>
    </recommendedName>
</protein>
<dbReference type="GO" id="GO:0003677">
    <property type="term" value="F:DNA binding"/>
    <property type="evidence" value="ECO:0007669"/>
    <property type="project" value="InterPro"/>
</dbReference>
<dbReference type="GO" id="GO:0008408">
    <property type="term" value="F:3'-5' exonuclease activity"/>
    <property type="evidence" value="ECO:0007669"/>
    <property type="project" value="InterPro"/>
</dbReference>
<dbReference type="GO" id="GO:0006261">
    <property type="term" value="P:DNA-templated DNA replication"/>
    <property type="evidence" value="ECO:0007669"/>
    <property type="project" value="TreeGrafter"/>
</dbReference>
<dbReference type="EC" id="2.7.7.7" evidence="1"/>
<comment type="caution">
    <text evidence="9">The sequence shown here is derived from an EMBL/GenBank/DDBJ whole genome shotgun (WGS) entry which is preliminary data.</text>
</comment>
<evidence type="ECO:0000256" key="7">
    <source>
        <dbReference type="ARBA" id="ARBA00049244"/>
    </source>
</evidence>
<dbReference type="InterPro" id="IPR003593">
    <property type="entry name" value="AAA+_ATPase"/>
</dbReference>
<dbReference type="InterPro" id="IPR027417">
    <property type="entry name" value="P-loop_NTPase"/>
</dbReference>
<evidence type="ECO:0000256" key="3">
    <source>
        <dbReference type="ARBA" id="ARBA00022679"/>
    </source>
</evidence>
<dbReference type="NCBIfam" id="TIGR00678">
    <property type="entry name" value="holB"/>
    <property type="match status" value="1"/>
</dbReference>
<dbReference type="Pfam" id="PF13177">
    <property type="entry name" value="DNA_pol3_delta2"/>
    <property type="match status" value="1"/>
</dbReference>
<evidence type="ECO:0000256" key="2">
    <source>
        <dbReference type="ARBA" id="ARBA00014363"/>
    </source>
</evidence>
<evidence type="ECO:0000256" key="5">
    <source>
        <dbReference type="ARBA" id="ARBA00022705"/>
    </source>
</evidence>
<gene>
    <name evidence="9" type="ORF">C4F51_10960</name>
</gene>
<dbReference type="EMBL" id="PRDL01000001">
    <property type="protein sequence ID" value="MBE8717702.1"/>
    <property type="molecule type" value="Genomic_DNA"/>
</dbReference>
<name>A0A928YU92_9GAMM</name>
<keyword evidence="10" id="KW-1185">Reference proteome</keyword>
<dbReference type="GO" id="GO:0003887">
    <property type="term" value="F:DNA-directed DNA polymerase activity"/>
    <property type="evidence" value="ECO:0007669"/>
    <property type="project" value="UniProtKB-KW"/>
</dbReference>
<evidence type="ECO:0000313" key="10">
    <source>
        <dbReference type="Proteomes" id="UP000652567"/>
    </source>
</evidence>
<organism evidence="9 10">
    <name type="scientific">Cellvibrio polysaccharolyticus</name>
    <dbReference type="NCBI Taxonomy" id="2082724"/>
    <lineage>
        <taxon>Bacteria</taxon>
        <taxon>Pseudomonadati</taxon>
        <taxon>Pseudomonadota</taxon>
        <taxon>Gammaproteobacteria</taxon>
        <taxon>Cellvibrionales</taxon>
        <taxon>Cellvibrionaceae</taxon>
        <taxon>Cellvibrio</taxon>
    </lineage>
</organism>
<dbReference type="SUPFAM" id="SSF52540">
    <property type="entry name" value="P-loop containing nucleoside triphosphate hydrolases"/>
    <property type="match status" value="1"/>
</dbReference>
<dbReference type="PANTHER" id="PTHR11669">
    <property type="entry name" value="REPLICATION FACTOR C / DNA POLYMERASE III GAMMA-TAU SUBUNIT"/>
    <property type="match status" value="1"/>
</dbReference>
<dbReference type="InterPro" id="IPR050238">
    <property type="entry name" value="DNA_Rep/Repair_Clamp_Loader"/>
</dbReference>